<keyword evidence="4" id="KW-0560">Oxidoreductase</keyword>
<evidence type="ECO:0000313" key="7">
    <source>
        <dbReference type="Proteomes" id="UP001280121"/>
    </source>
</evidence>
<evidence type="ECO:0000256" key="3">
    <source>
        <dbReference type="ARBA" id="ARBA00022990"/>
    </source>
</evidence>
<evidence type="ECO:0000313" key="6">
    <source>
        <dbReference type="EMBL" id="KAK2657789.1"/>
    </source>
</evidence>
<dbReference type="GO" id="GO:0016491">
    <property type="term" value="F:oxidoreductase activity"/>
    <property type="evidence" value="ECO:0007669"/>
    <property type="project" value="UniProtKB-KW"/>
</dbReference>
<reference evidence="6" key="1">
    <citation type="journal article" date="2023" name="Plant J.">
        <title>Genome sequences and population genomics provide insights into the demographic history, inbreeding, and mutation load of two 'living fossil' tree species of Dipteronia.</title>
        <authorList>
            <person name="Feng Y."/>
            <person name="Comes H.P."/>
            <person name="Chen J."/>
            <person name="Zhu S."/>
            <person name="Lu R."/>
            <person name="Zhang X."/>
            <person name="Li P."/>
            <person name="Qiu J."/>
            <person name="Olsen K.M."/>
            <person name="Qiu Y."/>
        </authorList>
    </citation>
    <scope>NUCLEOTIDE SEQUENCE</scope>
    <source>
        <strain evidence="6">KIB01</strain>
    </source>
</reference>
<dbReference type="PANTHER" id="PTHR11732">
    <property type="entry name" value="ALDO/KETO REDUCTASE"/>
    <property type="match status" value="1"/>
</dbReference>
<dbReference type="Proteomes" id="UP001280121">
    <property type="component" value="Unassembled WGS sequence"/>
</dbReference>
<comment type="caution">
    <text evidence="6">The sequence shown here is derived from an EMBL/GenBank/DDBJ whole genome shotgun (WGS) entry which is preliminary data.</text>
</comment>
<accession>A0AAE0CNQ1</accession>
<feature type="domain" description="NADP-dependent oxidoreductase" evidence="5">
    <location>
        <begin position="354"/>
        <end position="612"/>
    </location>
</feature>
<organism evidence="6 7">
    <name type="scientific">Dipteronia dyeriana</name>
    <dbReference type="NCBI Taxonomy" id="168575"/>
    <lineage>
        <taxon>Eukaryota</taxon>
        <taxon>Viridiplantae</taxon>
        <taxon>Streptophyta</taxon>
        <taxon>Embryophyta</taxon>
        <taxon>Tracheophyta</taxon>
        <taxon>Spermatophyta</taxon>
        <taxon>Magnoliopsida</taxon>
        <taxon>eudicotyledons</taxon>
        <taxon>Gunneridae</taxon>
        <taxon>Pentapetalae</taxon>
        <taxon>rosids</taxon>
        <taxon>malvids</taxon>
        <taxon>Sapindales</taxon>
        <taxon>Sapindaceae</taxon>
        <taxon>Hippocastanoideae</taxon>
        <taxon>Acereae</taxon>
        <taxon>Dipteronia</taxon>
    </lineage>
</organism>
<keyword evidence="2" id="KW-0521">NADP</keyword>
<proteinExistence type="inferred from homology"/>
<dbReference type="Gene3D" id="3.20.20.100">
    <property type="entry name" value="NADP-dependent oxidoreductase domain"/>
    <property type="match status" value="3"/>
</dbReference>
<dbReference type="CDD" id="cd19125">
    <property type="entry name" value="AKR_AKR4C1-15"/>
    <property type="match status" value="3"/>
</dbReference>
<dbReference type="Pfam" id="PF00248">
    <property type="entry name" value="Aldo_ket_red"/>
    <property type="match status" value="3"/>
</dbReference>
<keyword evidence="3" id="KW-0007">Acetylation</keyword>
<dbReference type="PROSITE" id="PS00798">
    <property type="entry name" value="ALDOKETO_REDUCTASE_1"/>
    <property type="match status" value="3"/>
</dbReference>
<feature type="domain" description="NADP-dependent oxidoreductase" evidence="5">
    <location>
        <begin position="654"/>
        <end position="920"/>
    </location>
</feature>
<dbReference type="PRINTS" id="PR00069">
    <property type="entry name" value="ALDKETRDTASE"/>
</dbReference>
<name>A0AAE0CNQ1_9ROSI</name>
<dbReference type="SUPFAM" id="SSF51430">
    <property type="entry name" value="NAD(P)-linked oxidoreductase"/>
    <property type="match status" value="3"/>
</dbReference>
<dbReference type="InterPro" id="IPR023210">
    <property type="entry name" value="NADP_OxRdtase_dom"/>
</dbReference>
<dbReference type="InterPro" id="IPR020471">
    <property type="entry name" value="AKR"/>
</dbReference>
<dbReference type="InterPro" id="IPR044498">
    <property type="entry name" value="AKR4C"/>
</dbReference>
<evidence type="ECO:0000256" key="2">
    <source>
        <dbReference type="ARBA" id="ARBA00022857"/>
    </source>
</evidence>
<keyword evidence="7" id="KW-1185">Reference proteome</keyword>
<dbReference type="InterPro" id="IPR018170">
    <property type="entry name" value="Aldo/ket_reductase_CS"/>
</dbReference>
<evidence type="ECO:0000256" key="4">
    <source>
        <dbReference type="ARBA" id="ARBA00023002"/>
    </source>
</evidence>
<dbReference type="InterPro" id="IPR036812">
    <property type="entry name" value="NAD(P)_OxRdtase_dom_sf"/>
</dbReference>
<protein>
    <recommendedName>
        <fullName evidence="5">NADP-dependent oxidoreductase domain-containing protein</fullName>
    </recommendedName>
</protein>
<gene>
    <name evidence="6" type="ORF">Ddye_010841</name>
</gene>
<evidence type="ECO:0000256" key="1">
    <source>
        <dbReference type="ARBA" id="ARBA00007905"/>
    </source>
</evidence>
<evidence type="ECO:0000259" key="5">
    <source>
        <dbReference type="Pfam" id="PF00248"/>
    </source>
</evidence>
<dbReference type="PROSITE" id="PS00062">
    <property type="entry name" value="ALDOKETO_REDUCTASE_2"/>
    <property type="match status" value="3"/>
</dbReference>
<feature type="domain" description="NADP-dependent oxidoreductase" evidence="5">
    <location>
        <begin position="37"/>
        <end position="302"/>
    </location>
</feature>
<dbReference type="PROSITE" id="PS00063">
    <property type="entry name" value="ALDOKETO_REDUCTASE_3"/>
    <property type="match status" value="3"/>
</dbReference>
<dbReference type="FunFam" id="3.20.20.100:FF:000010">
    <property type="entry name" value="NADPH-dependent aldo-keto reductase, chloroplastic"/>
    <property type="match status" value="3"/>
</dbReference>
<comment type="similarity">
    <text evidence="1">Belongs to the aldo/keto reductase family.</text>
</comment>
<dbReference type="EMBL" id="JANJYI010000003">
    <property type="protein sequence ID" value="KAK2657789.1"/>
    <property type="molecule type" value="Genomic_DNA"/>
</dbReference>
<dbReference type="AlphaFoldDB" id="A0AAE0CNQ1"/>
<sequence length="949" mass="104980">MSVRTVPLTSTFSSFSKMATAIRHFELNTGAKIPSFGLGTWQAAPGVVADAITTAIKVGYRHIDCAQAYDNEQEIGCALKKLFSEGVVKREDLWITSKLWSKSHAPEDVPEALNQTLQDLQLDYLDLYLIHWPVSMKKGSVGFKPENLSHPDIPSTWKAMEALYDTGKARAIGVSNFSSKKLGDLLEVARVPPAVNQVESHPLWQQPKLHAFCASKGVHLTGYSPLGSPGTGSIKGEVLKNPILIMVSEKLGKTTAQVALRWGLQMGHSLIPKSTSEARIKENFDIFDWSIPEDLFAKFAEIEQASGISIGFFIFIWMSVRTVPLTSTFSSFSKMATAIRHFELNTGAKIPSFGLGTWQAAPGVVADAITTAIKVGYRHIDCAQAYDNEQEIGCALKKLFSEGVVKREDLWITSKLWSKSHAPEDVPEALNQTLQDLQLDYLDLYLIHWPVSMKKGSVGFKPENLSHPDIPSTWKAMEALYDTGKARAIGVSNFSSKKLGDLLEVARVPPAVNQVESHPLWQQPKLHAFCASKGVHLTGYSPLGSPGTGSIKGEVLKNPILIMVSEKLGKTTAQVALRWGLQMGHSLIPKSTSEARIKENFDIFDWSIPEDLNDAISLSLCVLELKKNKKQKAKMANEIRHFELNTGAKIPSVGLGTWQADPGVVGHAVDVAIKVGYRHIDCAQVYGNEKEIGSVLKKLFKDGAVKREDLWITSKLWCTYHAPEDVPEALERTLQDLQIDYLDLYLIHWPVSMKKGSVGFKPENLTQPNIPSTWKAMEALYDSSKARAIGVSNFSTKKLADLLEVARVPPAVNQVECHPSWQQQKLHELCKSKGVHLSGYSPLGSPGTTWIKSDVLKNPVLVTVAEKLGKTPAQVALRWGLQMGHCVLPKSTHEARIKENFDVYDWSIPDELFAKFTEIEQARLLRGASFVNDTYGGYRSLEDLWDGEL</sequence>